<protein>
    <submittedName>
        <fullName evidence="2">Uncharacterized protein</fullName>
    </submittedName>
</protein>
<reference evidence="2" key="1">
    <citation type="journal article" date="2021" name="Proc. Natl. Acad. Sci. U.S.A.">
        <title>A Catalog of Tens of Thousands of Viruses from Human Metagenomes Reveals Hidden Associations with Chronic Diseases.</title>
        <authorList>
            <person name="Tisza M.J."/>
            <person name="Buck C.B."/>
        </authorList>
    </citation>
    <scope>NUCLEOTIDE SEQUENCE</scope>
    <source>
        <strain evidence="2">CtOoC8</strain>
    </source>
</reference>
<dbReference type="EMBL" id="BK014641">
    <property type="protein sequence ID" value="DAD65334.1"/>
    <property type="molecule type" value="Genomic_DNA"/>
</dbReference>
<accession>A0A8S5L6C6</accession>
<evidence type="ECO:0000256" key="1">
    <source>
        <dbReference type="SAM" id="MobiDB-lite"/>
    </source>
</evidence>
<feature type="region of interest" description="Disordered" evidence="1">
    <location>
        <begin position="125"/>
        <end position="145"/>
    </location>
</feature>
<name>A0A8S5L6C6_9CAUD</name>
<organism evidence="2">
    <name type="scientific">Myoviridae sp. ctOoC8</name>
    <dbReference type="NCBI Taxonomy" id="2823542"/>
    <lineage>
        <taxon>Viruses</taxon>
        <taxon>Duplodnaviria</taxon>
        <taxon>Heunggongvirae</taxon>
        <taxon>Uroviricota</taxon>
        <taxon>Caudoviricetes</taxon>
    </lineage>
</organism>
<evidence type="ECO:0000313" key="2">
    <source>
        <dbReference type="EMBL" id="DAD65334.1"/>
    </source>
</evidence>
<proteinExistence type="predicted"/>
<sequence length="201" mass="23755">MTLQSYTEKKQAFNAIAKMEQNLTIRQSLEDAPLVIYSGEKIATIKQIIRVIEFFLEVTGNKLETYQIQVLAGDLYEKFSHETFDDIVLMFKMARRGEFGKVYKFDTMLVMDWAGQYLERKTDEREKLVRSKPPQEQEEKEEKAPLKYFHELSEEMQEKFAKIGQSSTKIPVFLPKKATEEMSQEKHRREIQKTIEKENKL</sequence>
<feature type="region of interest" description="Disordered" evidence="1">
    <location>
        <begin position="178"/>
        <end position="201"/>
    </location>
</feature>